<dbReference type="InterPro" id="IPR050317">
    <property type="entry name" value="Plant_Fungal_Acyltransferase"/>
</dbReference>
<protein>
    <recommendedName>
        <fullName evidence="3">Trichothecene 3-O-acetyltransferase-like N-terminal domain-containing protein</fullName>
    </recommendedName>
</protein>
<evidence type="ECO:0000256" key="1">
    <source>
        <dbReference type="ARBA" id="ARBA00022679"/>
    </source>
</evidence>
<accession>A0AAD5WSV5</accession>
<sequence>MVLHSLPAKENTQAYNQAEGEARRQQDKSATSHGARVRNALSVVVDSSLQESIIPAHVSTESCVTLTPGLIGSQLHHPASCIPIGYQEKHLQQPPKRDPHTTGIPAEYPERSSPNMGGGNGDSHPLQKTTRTILSICGQTNIRVFNKYMLCFGLPDQPDIRPKVDAHLRESLNRLSRGRPEFAGQLELPATVQDAKNNVKMGYVCLKQSPSFEIPFESHDLTTTFGWTFPQLRHEGFPAKAFVHPRFEIPFDISDKGDLQTCEVRTLHIDGGFILAVWLHHALADGTGVVDFLDSFAGATRGDDVGASQSLELNLDSYAKDLQQISEGKTFEDLVKTCPEYGIHPKPDNPTGAIVRPGGVAVPEIEKAGRIFVFTRQKLEELKNEVNQYLRPGSSDSASSTNTADSQRGGASCYTCLAALTWAHVAKARCTTDTFSPDTEWVGKEDETTARLMNPVNWKPRALKDATKDYYGNATALAITETPLSLLIDACENVESLSKVVGEIRSSINSINDEFICRRLATYYAAPDPRYLGLDIDPRTPYDLGFNTWRELGGDTKWTLPGSKTATKPAAIRRAQGAWNMGGSVIMPASKESDLYELLVTLPSVSMDLLLKDHGYTSKCLRVVE</sequence>
<dbReference type="GO" id="GO:0044550">
    <property type="term" value="P:secondary metabolite biosynthetic process"/>
    <property type="evidence" value="ECO:0007669"/>
    <property type="project" value="TreeGrafter"/>
</dbReference>
<dbReference type="GO" id="GO:0016747">
    <property type="term" value="F:acyltransferase activity, transferring groups other than amino-acyl groups"/>
    <property type="evidence" value="ECO:0007669"/>
    <property type="project" value="TreeGrafter"/>
</dbReference>
<evidence type="ECO:0000313" key="5">
    <source>
        <dbReference type="Proteomes" id="UP001201980"/>
    </source>
</evidence>
<feature type="compositionally biased region" description="Basic and acidic residues" evidence="2">
    <location>
        <begin position="91"/>
        <end position="100"/>
    </location>
</feature>
<evidence type="ECO:0000259" key="3">
    <source>
        <dbReference type="Pfam" id="PF22664"/>
    </source>
</evidence>
<feature type="domain" description="Trichothecene 3-O-acetyltransferase-like N-terminal" evidence="3">
    <location>
        <begin position="147"/>
        <end position="297"/>
    </location>
</feature>
<evidence type="ECO:0000256" key="2">
    <source>
        <dbReference type="SAM" id="MobiDB-lite"/>
    </source>
</evidence>
<dbReference type="Proteomes" id="UP001201980">
    <property type="component" value="Unassembled WGS sequence"/>
</dbReference>
<dbReference type="Pfam" id="PF22664">
    <property type="entry name" value="TRI-like_N"/>
    <property type="match status" value="1"/>
</dbReference>
<reference evidence="4" key="1">
    <citation type="submission" date="2022-07" db="EMBL/GenBank/DDBJ databases">
        <title>Draft genome sequence of Zalerion maritima ATCC 34329, a (micro)plastics degrading marine fungus.</title>
        <authorList>
            <person name="Paco A."/>
            <person name="Goncalves M.F.M."/>
            <person name="Rocha-Santos T.A.P."/>
            <person name="Alves A."/>
        </authorList>
    </citation>
    <scope>NUCLEOTIDE SEQUENCE</scope>
    <source>
        <strain evidence="4">ATCC 34329</strain>
    </source>
</reference>
<dbReference type="Gene3D" id="3.30.559.10">
    <property type="entry name" value="Chloramphenicol acetyltransferase-like domain"/>
    <property type="match status" value="2"/>
</dbReference>
<dbReference type="PANTHER" id="PTHR31642">
    <property type="entry name" value="TRICHOTHECENE 3-O-ACETYLTRANSFERASE"/>
    <property type="match status" value="1"/>
</dbReference>
<evidence type="ECO:0000313" key="4">
    <source>
        <dbReference type="EMBL" id="KAJ2903537.1"/>
    </source>
</evidence>
<proteinExistence type="predicted"/>
<dbReference type="InterPro" id="IPR023213">
    <property type="entry name" value="CAT-like_dom_sf"/>
</dbReference>
<comment type="caution">
    <text evidence="4">The sequence shown here is derived from an EMBL/GenBank/DDBJ whole genome shotgun (WGS) entry which is preliminary data.</text>
</comment>
<keyword evidence="5" id="KW-1185">Reference proteome</keyword>
<feature type="region of interest" description="Disordered" evidence="2">
    <location>
        <begin position="1"/>
        <end position="35"/>
    </location>
</feature>
<organism evidence="4 5">
    <name type="scientific">Zalerion maritima</name>
    <dbReference type="NCBI Taxonomy" id="339359"/>
    <lineage>
        <taxon>Eukaryota</taxon>
        <taxon>Fungi</taxon>
        <taxon>Dikarya</taxon>
        <taxon>Ascomycota</taxon>
        <taxon>Pezizomycotina</taxon>
        <taxon>Sordariomycetes</taxon>
        <taxon>Lulworthiomycetidae</taxon>
        <taxon>Lulworthiales</taxon>
        <taxon>Lulworthiaceae</taxon>
        <taxon>Zalerion</taxon>
    </lineage>
</organism>
<feature type="region of interest" description="Disordered" evidence="2">
    <location>
        <begin position="91"/>
        <end position="126"/>
    </location>
</feature>
<keyword evidence="1" id="KW-0808">Transferase</keyword>
<dbReference type="EMBL" id="JAKWBI020000078">
    <property type="protein sequence ID" value="KAJ2903537.1"/>
    <property type="molecule type" value="Genomic_DNA"/>
</dbReference>
<dbReference type="AlphaFoldDB" id="A0AAD5WSV5"/>
<dbReference type="PANTHER" id="PTHR31642:SF310">
    <property type="entry name" value="FATTY ALCOHOL:CAFFEOYL-COA ACYLTRANSFERASE"/>
    <property type="match status" value="1"/>
</dbReference>
<name>A0AAD5WSV5_9PEZI</name>
<dbReference type="InterPro" id="IPR054710">
    <property type="entry name" value="Tri101-like_N"/>
</dbReference>
<gene>
    <name evidence="4" type="ORF">MKZ38_009662</name>
</gene>